<evidence type="ECO:0000313" key="2">
    <source>
        <dbReference type="Proteomes" id="UP000034399"/>
    </source>
</evidence>
<comment type="caution">
    <text evidence="1">The sequence shown here is derived from an EMBL/GenBank/DDBJ whole genome shotgun (WGS) entry which is preliminary data.</text>
</comment>
<dbReference type="AlphaFoldDB" id="A0A0F8E3T8"/>
<evidence type="ECO:0000313" key="1">
    <source>
        <dbReference type="EMBL" id="KKG35342.1"/>
    </source>
</evidence>
<accession>A0A0F8E3T8</accession>
<proteinExistence type="predicted"/>
<reference evidence="1 2" key="1">
    <citation type="journal article" date="2015" name="ISME J.">
        <title>Genomic and phenotypic differentiation among Methanosarcina mazei populations from Columbia River sediment.</title>
        <authorList>
            <person name="Youngblut N.D."/>
            <person name="Wirth J.S."/>
            <person name="Henriksen J.R."/>
            <person name="Smith M."/>
            <person name="Simon H."/>
            <person name="Metcalf W.W."/>
            <person name="Whitaker R.J."/>
        </authorList>
    </citation>
    <scope>NUCLEOTIDE SEQUENCE [LARGE SCALE GENOMIC DNA]</scope>
    <source>
        <strain evidence="1 2">3.F.A.1A.1</strain>
    </source>
</reference>
<gene>
    <name evidence="1" type="ORF">DU52_15490</name>
</gene>
<name>A0A0F8E3T8_METMZ</name>
<protein>
    <submittedName>
        <fullName evidence="1">Uncharacterized protein</fullName>
    </submittedName>
</protein>
<dbReference type="RefSeq" id="WP_048043987.1">
    <property type="nucleotide sequence ID" value="NZ_JJPA01000071.1"/>
</dbReference>
<dbReference type="PATRIC" id="fig|2209.61.peg.3336"/>
<organism evidence="1 2">
    <name type="scientific">Methanosarcina mazei</name>
    <name type="common">Methanosarcina frisia</name>
    <dbReference type="NCBI Taxonomy" id="2209"/>
    <lineage>
        <taxon>Archaea</taxon>
        <taxon>Methanobacteriati</taxon>
        <taxon>Methanobacteriota</taxon>
        <taxon>Stenosarchaea group</taxon>
        <taxon>Methanomicrobia</taxon>
        <taxon>Methanosarcinales</taxon>
        <taxon>Methanosarcinaceae</taxon>
        <taxon>Methanosarcina</taxon>
    </lineage>
</organism>
<dbReference type="EMBL" id="JJPA01000071">
    <property type="protein sequence ID" value="KKG35342.1"/>
    <property type="molecule type" value="Genomic_DNA"/>
</dbReference>
<sequence>MTEIQIQVVAPSEPIAKAWVQKRNADVKNCTFYGKVRRWHDNIFDKDARTDLGCLQDVYKMTVDGGDDEPFEENAMYIPTKSEIIILGGEWIA</sequence>
<dbReference type="Proteomes" id="UP000034399">
    <property type="component" value="Unassembled WGS sequence"/>
</dbReference>